<reference evidence="1" key="1">
    <citation type="submission" date="2021-06" db="EMBL/GenBank/DDBJ databases">
        <authorList>
            <person name="Kallberg Y."/>
            <person name="Tangrot J."/>
            <person name="Rosling A."/>
        </authorList>
    </citation>
    <scope>NUCLEOTIDE SEQUENCE</scope>
    <source>
        <strain evidence="1">MT106</strain>
    </source>
</reference>
<dbReference type="Pfam" id="PF13561">
    <property type="entry name" value="adh_short_C2"/>
    <property type="match status" value="1"/>
</dbReference>
<organism evidence="1 2">
    <name type="scientific">Ambispora gerdemannii</name>
    <dbReference type="NCBI Taxonomy" id="144530"/>
    <lineage>
        <taxon>Eukaryota</taxon>
        <taxon>Fungi</taxon>
        <taxon>Fungi incertae sedis</taxon>
        <taxon>Mucoromycota</taxon>
        <taxon>Glomeromycotina</taxon>
        <taxon>Glomeromycetes</taxon>
        <taxon>Archaeosporales</taxon>
        <taxon>Ambisporaceae</taxon>
        <taxon>Ambispora</taxon>
    </lineage>
</organism>
<name>A0A9N8V0X4_9GLOM</name>
<accession>A0A9N8V0X4</accession>
<dbReference type="NCBIfam" id="NF006133">
    <property type="entry name" value="PRK08278.1"/>
    <property type="match status" value="1"/>
</dbReference>
<keyword evidence="2" id="KW-1185">Reference proteome</keyword>
<evidence type="ECO:0000313" key="2">
    <source>
        <dbReference type="Proteomes" id="UP000789831"/>
    </source>
</evidence>
<dbReference type="GO" id="GO:0005739">
    <property type="term" value="C:mitochondrion"/>
    <property type="evidence" value="ECO:0007669"/>
    <property type="project" value="TreeGrafter"/>
</dbReference>
<dbReference type="InterPro" id="IPR036291">
    <property type="entry name" value="NAD(P)-bd_dom_sf"/>
</dbReference>
<dbReference type="InterPro" id="IPR051935">
    <property type="entry name" value="HSDL2"/>
</dbReference>
<comment type="caution">
    <text evidence="1">The sequence shown here is derived from an EMBL/GenBank/DDBJ whole genome shotgun (WGS) entry which is preliminary data.</text>
</comment>
<dbReference type="OrthoDB" id="5327538at2759"/>
<proteinExistence type="predicted"/>
<dbReference type="AlphaFoldDB" id="A0A9N8V0X4"/>
<sequence>MSLKAAKDGASIAIAAKTVVPHPKLPGTIYTAAEGIERAGGKGELRIRITCPLPLVCDIRDDEAIKAAIKNTVCAFGGIDIVVNNASAISLTDTQKTSLKTYNLMNEVNTRGTWLVTKHALSSLLESAQNKRNPHILNISPPLSMQEESFSKHVAYSIAKYGMSMCVLGWAGEFRGKIAVNDKNLGSKSRKSEIMADAAHVILTKPVEFTGNFSVDEIVLRKNGQTEFDNYLVTPGNEDPTRDLFLDKEVFEQAELLKKEQEKSK</sequence>
<dbReference type="EMBL" id="CAJVPL010000001">
    <property type="protein sequence ID" value="CAG8433007.1"/>
    <property type="molecule type" value="Genomic_DNA"/>
</dbReference>
<dbReference type="Proteomes" id="UP000789831">
    <property type="component" value="Unassembled WGS sequence"/>
</dbReference>
<dbReference type="InterPro" id="IPR002347">
    <property type="entry name" value="SDR_fam"/>
</dbReference>
<dbReference type="Gene3D" id="3.40.50.720">
    <property type="entry name" value="NAD(P)-binding Rossmann-like Domain"/>
    <property type="match status" value="1"/>
</dbReference>
<dbReference type="SUPFAM" id="SSF51735">
    <property type="entry name" value="NAD(P)-binding Rossmann-fold domains"/>
    <property type="match status" value="1"/>
</dbReference>
<dbReference type="PANTHER" id="PTHR42808">
    <property type="entry name" value="HYDROXYSTEROID DEHYDROGENASE-LIKE PROTEIN 2"/>
    <property type="match status" value="1"/>
</dbReference>
<dbReference type="PANTHER" id="PTHR42808:SF3">
    <property type="entry name" value="HYDROXYSTEROID DEHYDROGENASE-LIKE PROTEIN 2"/>
    <property type="match status" value="1"/>
</dbReference>
<gene>
    <name evidence="1" type="ORF">AGERDE_LOCUS4</name>
</gene>
<protein>
    <submittedName>
        <fullName evidence="1">6309_t:CDS:1</fullName>
    </submittedName>
</protein>
<evidence type="ECO:0000313" key="1">
    <source>
        <dbReference type="EMBL" id="CAG8433007.1"/>
    </source>
</evidence>